<evidence type="ECO:0000256" key="1">
    <source>
        <dbReference type="ARBA" id="ARBA00022679"/>
    </source>
</evidence>
<dbReference type="Gene3D" id="3.90.550.10">
    <property type="entry name" value="Spore Coat Polysaccharide Biosynthesis Protein SpsA, Chain A"/>
    <property type="match status" value="1"/>
</dbReference>
<dbReference type="NCBIfam" id="TIGR00466">
    <property type="entry name" value="kdsB"/>
    <property type="match status" value="1"/>
</dbReference>
<keyword evidence="1 4" id="KW-0808">Transferase</keyword>
<comment type="caution">
    <text evidence="4">The sequence shown here is derived from an EMBL/GenBank/DDBJ whole genome shotgun (WGS) entry which is preliminary data.</text>
</comment>
<proteinExistence type="predicted"/>
<accession>A0ABW1KUE4</accession>
<evidence type="ECO:0000256" key="3">
    <source>
        <dbReference type="ARBA" id="ARBA00022985"/>
    </source>
</evidence>
<dbReference type="RefSeq" id="WP_379879044.1">
    <property type="nucleotide sequence ID" value="NZ_JBHPON010000001.1"/>
</dbReference>
<keyword evidence="2 4" id="KW-0548">Nucleotidyltransferase</keyword>
<dbReference type="InterPro" id="IPR004528">
    <property type="entry name" value="KdsB"/>
</dbReference>
<organism evidence="4 5">
    <name type="scientific">Hyphococcus aureus</name>
    <dbReference type="NCBI Taxonomy" id="2666033"/>
    <lineage>
        <taxon>Bacteria</taxon>
        <taxon>Pseudomonadati</taxon>
        <taxon>Pseudomonadota</taxon>
        <taxon>Alphaproteobacteria</taxon>
        <taxon>Parvularculales</taxon>
        <taxon>Parvularculaceae</taxon>
        <taxon>Hyphococcus</taxon>
    </lineage>
</organism>
<protein>
    <submittedName>
        <fullName evidence="4">3-deoxy-manno-octulosonate cytidylyltransferase</fullName>
        <ecNumber evidence="4">2.7.7.38</ecNumber>
    </submittedName>
</protein>
<keyword evidence="3" id="KW-0448">Lipopolysaccharide biosynthesis</keyword>
<dbReference type="NCBIfam" id="NF003952">
    <property type="entry name" value="PRK05450.1-5"/>
    <property type="match status" value="1"/>
</dbReference>
<name>A0ABW1KUE4_9PROT</name>
<evidence type="ECO:0000313" key="5">
    <source>
        <dbReference type="Proteomes" id="UP001596116"/>
    </source>
</evidence>
<dbReference type="SUPFAM" id="SSF53448">
    <property type="entry name" value="Nucleotide-diphospho-sugar transferases"/>
    <property type="match status" value="1"/>
</dbReference>
<dbReference type="EC" id="2.7.7.38" evidence="4"/>
<dbReference type="PANTHER" id="PTHR42866:SF2">
    <property type="entry name" value="3-DEOXY-MANNO-OCTULOSONATE CYTIDYLYLTRANSFERASE, MITOCHONDRIAL"/>
    <property type="match status" value="1"/>
</dbReference>
<evidence type="ECO:0000256" key="2">
    <source>
        <dbReference type="ARBA" id="ARBA00022695"/>
    </source>
</evidence>
<dbReference type="Pfam" id="PF02348">
    <property type="entry name" value="CTP_transf_3"/>
    <property type="match status" value="1"/>
</dbReference>
<dbReference type="PANTHER" id="PTHR42866">
    <property type="entry name" value="3-DEOXY-MANNO-OCTULOSONATE CYTIDYLYLTRANSFERASE"/>
    <property type="match status" value="1"/>
</dbReference>
<sequence length="257" mass="27534">MKAAIIIPARYASTRLPGKPLLTRTGKPLIQHVYENALQVKKAASVIVATDDNRIFDAVTGFGGKAVMTSTAHETGSARIAEAASAINADIIVNIQGDEPEIEPHHIERLIALQQTAGAFASTLACPFPADATAGPGSPEDPSAVKAILGAVISDDAYWARYFTRHQAVWPRDAMGRIERPQDYYLHIGVYAFSKASLMDFAAAPQGALEKIERLEQLRILERGGKIAIGLIPHAAPGIDTPEDYEAFVRRVGKGAA</sequence>
<dbReference type="CDD" id="cd02517">
    <property type="entry name" value="CMP-KDO-Synthetase"/>
    <property type="match status" value="1"/>
</dbReference>
<reference evidence="4 5" key="1">
    <citation type="submission" date="2024-09" db="EMBL/GenBank/DDBJ databases">
        <authorList>
            <person name="Zhang Z.-H."/>
        </authorList>
    </citation>
    <scope>NUCLEOTIDE SEQUENCE [LARGE SCALE GENOMIC DNA]</scope>
    <source>
        <strain evidence="4 5">HHTR114</strain>
    </source>
</reference>
<keyword evidence="5" id="KW-1185">Reference proteome</keyword>
<dbReference type="GO" id="GO:0008690">
    <property type="term" value="F:3-deoxy-manno-octulosonate cytidylyltransferase activity"/>
    <property type="evidence" value="ECO:0007669"/>
    <property type="project" value="UniProtKB-EC"/>
</dbReference>
<dbReference type="EMBL" id="JBHPON010000001">
    <property type="protein sequence ID" value="MFC6035574.1"/>
    <property type="molecule type" value="Genomic_DNA"/>
</dbReference>
<dbReference type="InterPro" id="IPR029044">
    <property type="entry name" value="Nucleotide-diphossugar_trans"/>
</dbReference>
<gene>
    <name evidence="4" type="primary">kdsB</name>
    <name evidence="4" type="ORF">ACFMB1_08475</name>
</gene>
<dbReference type="Proteomes" id="UP001596116">
    <property type="component" value="Unassembled WGS sequence"/>
</dbReference>
<dbReference type="InterPro" id="IPR003329">
    <property type="entry name" value="Cytidylyl_trans"/>
</dbReference>
<evidence type="ECO:0000313" key="4">
    <source>
        <dbReference type="EMBL" id="MFC6035574.1"/>
    </source>
</evidence>